<accession>A0A1Q2CH55</accession>
<keyword evidence="1" id="KW-0378">Hydrolase</keyword>
<dbReference type="SUPFAM" id="SSF53187">
    <property type="entry name" value="Zn-dependent exopeptidases"/>
    <property type="match status" value="1"/>
</dbReference>
<dbReference type="InterPro" id="IPR007709">
    <property type="entry name" value="N-FG_amidohydro"/>
</dbReference>
<dbReference type="Gene3D" id="3.40.630.40">
    <property type="entry name" value="Zn-dependent exopeptidases"/>
    <property type="match status" value="1"/>
</dbReference>
<proteinExistence type="predicted"/>
<evidence type="ECO:0000313" key="2">
    <source>
        <dbReference type="Proteomes" id="UP000188324"/>
    </source>
</evidence>
<dbReference type="KEGG" id="tfl:RPIT_12040"/>
<dbReference type="Pfam" id="PF05013">
    <property type="entry name" value="FGase"/>
    <property type="match status" value="1"/>
</dbReference>
<dbReference type="AlphaFoldDB" id="A0A1Q2CH55"/>
<organism evidence="1 2">
    <name type="scientific">Tessaracoccus flavus</name>
    <dbReference type="NCBI Taxonomy" id="1610493"/>
    <lineage>
        <taxon>Bacteria</taxon>
        <taxon>Bacillati</taxon>
        <taxon>Actinomycetota</taxon>
        <taxon>Actinomycetes</taxon>
        <taxon>Propionibacteriales</taxon>
        <taxon>Propionibacteriaceae</taxon>
        <taxon>Tessaracoccus</taxon>
    </lineage>
</organism>
<reference evidence="1 2" key="1">
    <citation type="journal article" date="2016" name="Int. J. Syst. Evol. Microbiol.">
        <title>Tessaracoccus flavus sp. nov., isolated from the drainage system of a lindane-producing factory.</title>
        <authorList>
            <person name="Kumari R."/>
            <person name="Singh P."/>
            <person name="Schumann P."/>
            <person name="Lal R."/>
        </authorList>
    </citation>
    <scope>NUCLEOTIDE SEQUENCE [LARGE SCALE GENOMIC DNA]</scope>
    <source>
        <strain evidence="1 2">RP1T</strain>
    </source>
</reference>
<name>A0A1Q2CH55_9ACTN</name>
<gene>
    <name evidence="1" type="ORF">RPIT_12040</name>
</gene>
<keyword evidence="2" id="KW-1185">Reference proteome</keyword>
<dbReference type="OrthoDB" id="9785840at2"/>
<sequence length="253" mass="28526">MDAYEFRGDWSGQLIASAIHAGHDLRPEVADLMILDEADRLREEDPHTDRIAARAPAQIVVHRSRFEMDLNRVREKTVYRSPADCWDLDVWSSGSLPDDVVERSMEEYDSFFAALAERLDEVAARGPFVLYDIHSYNHRRDGADAEPAPAEENPEVNLGTGSVDHVTFGAVVGAFRQTMLDEGFDVRDNVKFLGQNLAWFVHGRYPGVGCVLAIEFKKTFMDEWTGEVDEDHLTRLGDAIEKSFGPVLEAMPR</sequence>
<dbReference type="GO" id="GO:0016787">
    <property type="term" value="F:hydrolase activity"/>
    <property type="evidence" value="ECO:0007669"/>
    <property type="project" value="UniProtKB-KW"/>
</dbReference>
<dbReference type="STRING" id="1610493.RPIT_12040"/>
<dbReference type="Proteomes" id="UP000188324">
    <property type="component" value="Chromosome"/>
</dbReference>
<dbReference type="RefSeq" id="WP_077343595.1">
    <property type="nucleotide sequence ID" value="NZ_CP019605.1"/>
</dbReference>
<protein>
    <submittedName>
        <fullName evidence="1">N-formylglutamate amidohydrolase</fullName>
    </submittedName>
</protein>
<evidence type="ECO:0000313" key="1">
    <source>
        <dbReference type="EMBL" id="AQP45441.1"/>
    </source>
</evidence>
<dbReference type="EMBL" id="CP019605">
    <property type="protein sequence ID" value="AQP45441.1"/>
    <property type="molecule type" value="Genomic_DNA"/>
</dbReference>